<accession>A0ABY6HYV5</accession>
<proteinExistence type="predicted"/>
<feature type="compositionally biased region" description="Acidic residues" evidence="1">
    <location>
        <begin position="175"/>
        <end position="197"/>
    </location>
</feature>
<dbReference type="Proteomes" id="UP001208689">
    <property type="component" value="Chromosome"/>
</dbReference>
<gene>
    <name evidence="2" type="ORF">NEF87_003782</name>
</gene>
<name>A0ABY6HYV5_9ARCH</name>
<keyword evidence="3" id="KW-1185">Reference proteome</keyword>
<evidence type="ECO:0000256" key="1">
    <source>
        <dbReference type="SAM" id="MobiDB-lite"/>
    </source>
</evidence>
<dbReference type="EMBL" id="CP104013">
    <property type="protein sequence ID" value="UYP47497.1"/>
    <property type="molecule type" value="Genomic_DNA"/>
</dbReference>
<feature type="compositionally biased region" description="Acidic residues" evidence="1">
    <location>
        <begin position="91"/>
        <end position="105"/>
    </location>
</feature>
<reference evidence="2" key="1">
    <citation type="submission" date="2022-09" db="EMBL/GenBank/DDBJ databases">
        <title>Actin cytoskeleton and complex cell architecture in an #Asgard archaeon.</title>
        <authorList>
            <person name="Ponce Toledo R.I."/>
            <person name="Schleper C."/>
            <person name="Rodrigues Oliveira T."/>
            <person name="Wollweber F."/>
            <person name="Xu J."/>
            <person name="Rittmann S."/>
            <person name="Klingl A."/>
            <person name="Pilhofer M."/>
        </authorList>
    </citation>
    <scope>NUCLEOTIDE SEQUENCE</scope>
    <source>
        <strain evidence="2">B-35</strain>
    </source>
</reference>
<evidence type="ECO:0000313" key="2">
    <source>
        <dbReference type="EMBL" id="UYP47497.1"/>
    </source>
</evidence>
<feature type="compositionally biased region" description="Acidic residues" evidence="1">
    <location>
        <begin position="120"/>
        <end position="140"/>
    </location>
</feature>
<feature type="compositionally biased region" description="Acidic residues" evidence="1">
    <location>
        <begin position="204"/>
        <end position="221"/>
    </location>
</feature>
<feature type="compositionally biased region" description="Acidic residues" evidence="1">
    <location>
        <begin position="148"/>
        <end position="162"/>
    </location>
</feature>
<organism evidence="2 3">
    <name type="scientific">Candidatus Lokiarchaeum ossiferum</name>
    <dbReference type="NCBI Taxonomy" id="2951803"/>
    <lineage>
        <taxon>Archaea</taxon>
        <taxon>Promethearchaeati</taxon>
        <taxon>Promethearchaeota</taxon>
        <taxon>Promethearchaeia</taxon>
        <taxon>Promethearchaeales</taxon>
        <taxon>Promethearchaeaceae</taxon>
        <taxon>Candidatus Lokiarchaeum</taxon>
    </lineage>
</organism>
<feature type="region of interest" description="Disordered" evidence="1">
    <location>
        <begin position="91"/>
        <end position="221"/>
    </location>
</feature>
<sequence length="284" mass="32256">MAKKASKSKKNIRTIACKHLESINAVSNAGNPLCYCSKREFTISPYNLVCQVCDIYKPNPQDISHAEMYVADDAGDFEYSIDDIEISDDDFESEPDIEEDEEFDDIPVKKKKTKKAAPVTEEDDDEDIEIEKVVEEEDDVGIVIGLEKEEEEEELDYVDEREEGLGKKHGTLGKDDDEEEEEEELDEELDDLDDEFDSANSSADDGDDDSDDEDDDYDFEEEVIAKIKTIGDKEICPFCQKSKVSVLRHITKCKRAPAEAIAAYAKYKTKKKKTTRKKKTTAKK</sequence>
<evidence type="ECO:0000313" key="3">
    <source>
        <dbReference type="Proteomes" id="UP001208689"/>
    </source>
</evidence>
<protein>
    <submittedName>
        <fullName evidence="2">Uncharacterized protein</fullName>
    </submittedName>
</protein>